<evidence type="ECO:0000256" key="2">
    <source>
        <dbReference type="ARBA" id="ARBA00022692"/>
    </source>
</evidence>
<dbReference type="GO" id="GO:0008932">
    <property type="term" value="F:lytic endotransglycosylase activity"/>
    <property type="evidence" value="ECO:0007669"/>
    <property type="project" value="UniProtKB-UniRule"/>
</dbReference>
<dbReference type="AlphaFoldDB" id="A0A1T4KF96"/>
<evidence type="ECO:0000313" key="8">
    <source>
        <dbReference type="EMBL" id="SJZ41013.1"/>
    </source>
</evidence>
<sequence>MKARRITVKIVKWIICIVVSLMLFGMVKSYVKDVYKEYNDEYTSTKTVDGKDVVVEIPVGASDSDIATILKQKGLIKYKTAFTRRLSNSEYSGKLHNGKFTLNTGMNTLDMMKVMAAEEEIAGPVQKLVVPEGFSVDQIAERCEEQDICSASDFIKAVKSVTSSDFPLLEEIPASSGIRYRLEGFLFPATYDIYEDTTAESLVKEMLQTFLYHFDDDKKAKAEEMGLSVYEVMIKASMVERECKVDSERKTIAGVFNNRIEEGMLLQIDPTVLYPLTEGKYDKEDVTYDDLEIDSPYNTYKYEGLPVGPICNPGDACIDAVLDPEEHDYLYYHTSNKNDGSHVFNKTLEEHENSMSDDGDE</sequence>
<evidence type="ECO:0000313" key="9">
    <source>
        <dbReference type="Proteomes" id="UP000189857"/>
    </source>
</evidence>
<feature type="site" description="Important for catalytic activity" evidence="7">
    <location>
        <position position="242"/>
    </location>
</feature>
<keyword evidence="9" id="KW-1185">Reference proteome</keyword>
<keyword evidence="4 7" id="KW-0472">Membrane</keyword>
<gene>
    <name evidence="7" type="primary">mltG</name>
    <name evidence="8" type="ORF">SAMN02745110_00338</name>
</gene>
<dbReference type="HAMAP" id="MF_02065">
    <property type="entry name" value="MltG"/>
    <property type="match status" value="1"/>
</dbReference>
<dbReference type="OrthoDB" id="9814591at2"/>
<dbReference type="Proteomes" id="UP000189857">
    <property type="component" value="Unassembled WGS sequence"/>
</dbReference>
<evidence type="ECO:0000256" key="3">
    <source>
        <dbReference type="ARBA" id="ARBA00022989"/>
    </source>
</evidence>
<dbReference type="Gene3D" id="3.30.1490.480">
    <property type="entry name" value="Endolytic murein transglycosylase"/>
    <property type="match status" value="1"/>
</dbReference>
<dbReference type="InterPro" id="IPR003770">
    <property type="entry name" value="MLTG-like"/>
</dbReference>
<dbReference type="CDD" id="cd08010">
    <property type="entry name" value="MltG_like"/>
    <property type="match status" value="1"/>
</dbReference>
<dbReference type="RefSeq" id="WP_078786010.1">
    <property type="nucleotide sequence ID" value="NZ_FMTO01000003.1"/>
</dbReference>
<comment type="catalytic activity">
    <reaction evidence="7">
        <text>a peptidoglycan chain = a peptidoglycan chain with N-acetyl-1,6-anhydromuramyl-[peptide] at the reducing end + a peptidoglycan chain with N-acetylglucosamine at the non-reducing end.</text>
        <dbReference type="EC" id="4.2.2.29"/>
    </reaction>
</comment>
<accession>A0A1T4KF96</accession>
<keyword evidence="6 7" id="KW-0961">Cell wall biogenesis/degradation</keyword>
<keyword evidence="3 7" id="KW-1133">Transmembrane helix</keyword>
<dbReference type="GO" id="GO:0005886">
    <property type="term" value="C:plasma membrane"/>
    <property type="evidence" value="ECO:0007669"/>
    <property type="project" value="UniProtKB-UniRule"/>
</dbReference>
<dbReference type="GO" id="GO:0071555">
    <property type="term" value="P:cell wall organization"/>
    <property type="evidence" value="ECO:0007669"/>
    <property type="project" value="UniProtKB-KW"/>
</dbReference>
<dbReference type="EC" id="4.2.2.29" evidence="7"/>
<name>A0A1T4KF96_9FIRM</name>
<evidence type="ECO:0000256" key="5">
    <source>
        <dbReference type="ARBA" id="ARBA00023239"/>
    </source>
</evidence>
<dbReference type="NCBIfam" id="TIGR00247">
    <property type="entry name" value="endolytic transglycosylase MltG"/>
    <property type="match status" value="1"/>
</dbReference>
<keyword evidence="2 7" id="KW-0812">Transmembrane</keyword>
<organism evidence="8 9">
    <name type="scientific">Eubacterium ruminantium</name>
    <dbReference type="NCBI Taxonomy" id="42322"/>
    <lineage>
        <taxon>Bacteria</taxon>
        <taxon>Bacillati</taxon>
        <taxon>Bacillota</taxon>
        <taxon>Clostridia</taxon>
        <taxon>Eubacteriales</taxon>
        <taxon>Eubacteriaceae</taxon>
        <taxon>Eubacterium</taxon>
    </lineage>
</organism>
<comment type="similarity">
    <text evidence="7">Belongs to the transglycosylase MltG family.</text>
</comment>
<evidence type="ECO:0000256" key="1">
    <source>
        <dbReference type="ARBA" id="ARBA00022475"/>
    </source>
</evidence>
<dbReference type="PANTHER" id="PTHR30518">
    <property type="entry name" value="ENDOLYTIC MUREIN TRANSGLYCOSYLASE"/>
    <property type="match status" value="1"/>
</dbReference>
<comment type="function">
    <text evidence="7">Functions as a peptidoglycan terminase that cleaves nascent peptidoglycan strands endolytically to terminate their elongation.</text>
</comment>
<evidence type="ECO:0000256" key="4">
    <source>
        <dbReference type="ARBA" id="ARBA00023136"/>
    </source>
</evidence>
<keyword evidence="1 7" id="KW-1003">Cell membrane</keyword>
<dbReference type="PANTHER" id="PTHR30518:SF2">
    <property type="entry name" value="ENDOLYTIC MUREIN TRANSGLYCOSYLASE"/>
    <property type="match status" value="1"/>
</dbReference>
<reference evidence="8 9" key="1">
    <citation type="submission" date="2017-02" db="EMBL/GenBank/DDBJ databases">
        <authorList>
            <person name="Peterson S.W."/>
        </authorList>
    </citation>
    <scope>NUCLEOTIDE SEQUENCE [LARGE SCALE GENOMIC DNA]</scope>
    <source>
        <strain evidence="8 9">ATCC 17233</strain>
    </source>
</reference>
<dbReference type="Pfam" id="PF02618">
    <property type="entry name" value="YceG"/>
    <property type="match status" value="1"/>
</dbReference>
<dbReference type="EMBL" id="FUXA01000004">
    <property type="protein sequence ID" value="SJZ41013.1"/>
    <property type="molecule type" value="Genomic_DNA"/>
</dbReference>
<keyword evidence="5 7" id="KW-0456">Lyase</keyword>
<protein>
    <recommendedName>
        <fullName evidence="7">Endolytic murein transglycosylase</fullName>
        <ecNumber evidence="7">4.2.2.29</ecNumber>
    </recommendedName>
    <alternativeName>
        <fullName evidence="7">Peptidoglycan lytic transglycosylase</fullName>
    </alternativeName>
    <alternativeName>
        <fullName evidence="7">Peptidoglycan polymerization terminase</fullName>
    </alternativeName>
</protein>
<evidence type="ECO:0000256" key="7">
    <source>
        <dbReference type="HAMAP-Rule" id="MF_02065"/>
    </source>
</evidence>
<evidence type="ECO:0000256" key="6">
    <source>
        <dbReference type="ARBA" id="ARBA00023316"/>
    </source>
</evidence>
<proteinExistence type="inferred from homology"/>
<dbReference type="GO" id="GO:0009252">
    <property type="term" value="P:peptidoglycan biosynthetic process"/>
    <property type="evidence" value="ECO:0007669"/>
    <property type="project" value="UniProtKB-UniRule"/>
</dbReference>